<organism evidence="1">
    <name type="scientific">bioreactor metagenome</name>
    <dbReference type="NCBI Taxonomy" id="1076179"/>
    <lineage>
        <taxon>unclassified sequences</taxon>
        <taxon>metagenomes</taxon>
        <taxon>ecological metagenomes</taxon>
    </lineage>
</organism>
<gene>
    <name evidence="1" type="ORF">SDC9_123033</name>
</gene>
<comment type="caution">
    <text evidence="1">The sequence shown here is derived from an EMBL/GenBank/DDBJ whole genome shotgun (WGS) entry which is preliminary data.</text>
</comment>
<sequence>MQQLFKEYNVSHKLLFVTSRFGSRKDEVVSDDDFLTGLLANDNQLFFFLNGYRYAGEIPGIFQGETASTVEVVKYAMNKKYGIEGSTGQYEIPESKAGDNLLTSKIEVNFQVDNPLQLNVKRNLKCTGSMKEDYWSLVLYEDWDKEMREELGIEQTLMEELQENKSTRKQIDEYVSSLEDRKKTQKDNVEMELTAYHGQKPNKVIDYSFGAIGTAINRPSLDYTVSYTLDGLVKNAGNNLVLEIGKLIGQQWEPDERDEKRNVEAYLPTAIQLDYEIEIEIPEGYTVEELDALPSVYSNEFQAKTIILKKL</sequence>
<protein>
    <submittedName>
        <fullName evidence="1">Uncharacterized protein</fullName>
    </submittedName>
</protein>
<dbReference type="EMBL" id="VSSQ01027030">
    <property type="protein sequence ID" value="MPM76038.1"/>
    <property type="molecule type" value="Genomic_DNA"/>
</dbReference>
<name>A0A645CGM7_9ZZZZ</name>
<dbReference type="Gene3D" id="2.60.120.1130">
    <property type="match status" value="1"/>
</dbReference>
<proteinExistence type="predicted"/>
<reference evidence="1" key="1">
    <citation type="submission" date="2019-08" db="EMBL/GenBank/DDBJ databases">
        <authorList>
            <person name="Kucharzyk K."/>
            <person name="Murdoch R.W."/>
            <person name="Higgins S."/>
            <person name="Loffler F."/>
        </authorList>
    </citation>
    <scope>NUCLEOTIDE SEQUENCE</scope>
</reference>
<accession>A0A645CGM7</accession>
<evidence type="ECO:0000313" key="1">
    <source>
        <dbReference type="EMBL" id="MPM76038.1"/>
    </source>
</evidence>
<dbReference type="AlphaFoldDB" id="A0A645CGM7"/>